<organism evidence="2 3">
    <name type="scientific">Holdemania filiformis</name>
    <dbReference type="NCBI Taxonomy" id="61171"/>
    <lineage>
        <taxon>Bacteria</taxon>
        <taxon>Bacillati</taxon>
        <taxon>Bacillota</taxon>
        <taxon>Erysipelotrichia</taxon>
        <taxon>Erysipelotrichales</taxon>
        <taxon>Erysipelotrichaceae</taxon>
        <taxon>Holdemania</taxon>
    </lineage>
</organism>
<keyword evidence="1" id="KW-0812">Transmembrane</keyword>
<name>A0A412G2P0_9FIRM</name>
<dbReference type="SUPFAM" id="SSF103473">
    <property type="entry name" value="MFS general substrate transporter"/>
    <property type="match status" value="1"/>
</dbReference>
<dbReference type="RefSeq" id="WP_117894767.1">
    <property type="nucleotide sequence ID" value="NZ_CABJCV010000008.1"/>
</dbReference>
<evidence type="ECO:0008006" key="4">
    <source>
        <dbReference type="Google" id="ProtNLM"/>
    </source>
</evidence>
<evidence type="ECO:0000313" key="2">
    <source>
        <dbReference type="EMBL" id="RGR74679.1"/>
    </source>
</evidence>
<keyword evidence="1" id="KW-1133">Transmembrane helix</keyword>
<gene>
    <name evidence="2" type="ORF">DWY25_07785</name>
</gene>
<feature type="transmembrane region" description="Helical" evidence="1">
    <location>
        <begin position="38"/>
        <end position="57"/>
    </location>
</feature>
<accession>A0A412G2P0</accession>
<feature type="transmembrane region" description="Helical" evidence="1">
    <location>
        <begin position="63"/>
        <end position="91"/>
    </location>
</feature>
<dbReference type="Proteomes" id="UP000284178">
    <property type="component" value="Unassembled WGS sequence"/>
</dbReference>
<dbReference type="EMBL" id="QRUP01000008">
    <property type="protein sequence ID" value="RGR74679.1"/>
    <property type="molecule type" value="Genomic_DNA"/>
</dbReference>
<keyword evidence="1" id="KW-0472">Membrane</keyword>
<feature type="transmembrane region" description="Helical" evidence="1">
    <location>
        <begin position="6"/>
        <end position="26"/>
    </location>
</feature>
<evidence type="ECO:0000256" key="1">
    <source>
        <dbReference type="SAM" id="Phobius"/>
    </source>
</evidence>
<keyword evidence="3" id="KW-1185">Reference proteome</keyword>
<dbReference type="AlphaFoldDB" id="A0A412G2P0"/>
<feature type="transmembrane region" description="Helical" evidence="1">
    <location>
        <begin position="138"/>
        <end position="158"/>
    </location>
</feature>
<feature type="transmembrane region" description="Helical" evidence="1">
    <location>
        <begin position="305"/>
        <end position="323"/>
    </location>
</feature>
<feature type="transmembrane region" description="Helical" evidence="1">
    <location>
        <begin position="112"/>
        <end position="132"/>
    </location>
</feature>
<dbReference type="InterPro" id="IPR036259">
    <property type="entry name" value="MFS_trans_sf"/>
</dbReference>
<protein>
    <recommendedName>
        <fullName evidence="4">MFS transporter</fullName>
    </recommendedName>
</protein>
<feature type="transmembrane region" description="Helical" evidence="1">
    <location>
        <begin position="201"/>
        <end position="223"/>
    </location>
</feature>
<feature type="transmembrane region" description="Helical" evidence="1">
    <location>
        <begin position="170"/>
        <end position="189"/>
    </location>
</feature>
<feature type="transmembrane region" description="Helical" evidence="1">
    <location>
        <begin position="235"/>
        <end position="256"/>
    </location>
</feature>
<sequence length="327" mass="35267">MKNGKALIVGAIGHFLVDFACATFLLRHNGETIWWMELLIFYNFCAFALQMPMGILVDRWPAFPWAACGVLLCAAGALPLPLAALGLILGLGNAAYHLGIGKPLMDAEPGSAALGIFVAPGALGITLGTLVARLDSVMVLPLTLFLILLALVVNRLPWKPQERQEEVNSSFSLISSVCLFLVVILRSFAGFTWPLPWKVQALIPLTLAAAGGKAAGGIAADLWGLEKTARVSLGLSFFCFWISNGMITGLAGVFLFNMTMPLCLKQMHRQFPQHAGFAFGFLTFALFLGFVPVILGITAVTKAQMLILIALSWLVLCLAFRWGHNHA</sequence>
<evidence type="ECO:0000313" key="3">
    <source>
        <dbReference type="Proteomes" id="UP000284178"/>
    </source>
</evidence>
<comment type="caution">
    <text evidence="2">The sequence shown here is derived from an EMBL/GenBank/DDBJ whole genome shotgun (WGS) entry which is preliminary data.</text>
</comment>
<proteinExistence type="predicted"/>
<reference evidence="2 3" key="1">
    <citation type="submission" date="2018-08" db="EMBL/GenBank/DDBJ databases">
        <title>A genome reference for cultivated species of the human gut microbiota.</title>
        <authorList>
            <person name="Zou Y."/>
            <person name="Xue W."/>
            <person name="Luo G."/>
        </authorList>
    </citation>
    <scope>NUCLEOTIDE SEQUENCE [LARGE SCALE GENOMIC DNA]</scope>
    <source>
        <strain evidence="2 3">AF24-29</strain>
    </source>
</reference>
<dbReference type="GeneID" id="83015304"/>
<feature type="transmembrane region" description="Helical" evidence="1">
    <location>
        <begin position="276"/>
        <end position="298"/>
    </location>
</feature>